<dbReference type="KEGG" id="tgr:Tgr7_0685"/>
<dbReference type="PANTHER" id="PTHR33751:SF9">
    <property type="entry name" value="CYTOCHROME C4"/>
    <property type="match status" value="1"/>
</dbReference>
<sequence precursor="true">MRRQKTVKKFAYALALIVALFAATVHAQASETQQSERPTGEMMGNTCAACHGTHGRLGSAAFVPLAGMAAEEFVRAMRAFRDGSRPSTLMHSVAVGFSDEEYQAMAEFFAAQRIEE</sequence>
<feature type="chain" id="PRO_5002870514" evidence="3">
    <location>
        <begin position="28"/>
        <end position="116"/>
    </location>
</feature>
<keyword evidence="5" id="KW-1185">Reference proteome</keyword>
<dbReference type="AlphaFoldDB" id="B8GME5"/>
<gene>
    <name evidence="4" type="ordered locus">Tgr7_0685</name>
</gene>
<dbReference type="STRING" id="396588.Tgr7_0685"/>
<protein>
    <submittedName>
        <fullName evidence="4">Cytochrome c class I</fullName>
    </submittedName>
</protein>
<dbReference type="EMBL" id="CP001339">
    <property type="protein sequence ID" value="ACL71777.1"/>
    <property type="molecule type" value="Genomic_DNA"/>
</dbReference>
<dbReference type="InterPro" id="IPR050597">
    <property type="entry name" value="Cytochrome_c_Oxidase_Subunit"/>
</dbReference>
<dbReference type="Gene3D" id="1.10.760.10">
    <property type="entry name" value="Cytochrome c-like domain"/>
    <property type="match status" value="1"/>
</dbReference>
<dbReference type="eggNOG" id="COG2863">
    <property type="taxonomic scope" value="Bacteria"/>
</dbReference>
<evidence type="ECO:0000256" key="1">
    <source>
        <dbReference type="ARBA" id="ARBA00022448"/>
    </source>
</evidence>
<evidence type="ECO:0000313" key="4">
    <source>
        <dbReference type="EMBL" id="ACL71777.1"/>
    </source>
</evidence>
<evidence type="ECO:0000256" key="3">
    <source>
        <dbReference type="SAM" id="SignalP"/>
    </source>
</evidence>
<dbReference type="HOGENOM" id="CLU_128253_2_0_6"/>
<dbReference type="InterPro" id="IPR036909">
    <property type="entry name" value="Cyt_c-like_dom_sf"/>
</dbReference>
<proteinExistence type="predicted"/>
<evidence type="ECO:0000313" key="5">
    <source>
        <dbReference type="Proteomes" id="UP000002383"/>
    </source>
</evidence>
<name>B8GME5_THISH</name>
<accession>B8GME5</accession>
<organism evidence="4 5">
    <name type="scientific">Thioalkalivibrio sulfidiphilus (strain HL-EbGR7)</name>
    <dbReference type="NCBI Taxonomy" id="396588"/>
    <lineage>
        <taxon>Bacteria</taxon>
        <taxon>Pseudomonadati</taxon>
        <taxon>Pseudomonadota</taxon>
        <taxon>Gammaproteobacteria</taxon>
        <taxon>Chromatiales</taxon>
        <taxon>Ectothiorhodospiraceae</taxon>
        <taxon>Thioalkalivibrio</taxon>
    </lineage>
</organism>
<reference evidence="4 5" key="1">
    <citation type="journal article" date="2011" name="Stand. Genomic Sci.">
        <title>Complete genome sequence of 'Thioalkalivibrio sulfidophilus' HL-EbGr7.</title>
        <authorList>
            <person name="Muyzer G."/>
            <person name="Sorokin D.Y."/>
            <person name="Mavromatis K."/>
            <person name="Lapidus A."/>
            <person name="Clum A."/>
            <person name="Ivanova N."/>
            <person name="Pati A."/>
            <person name="d'Haeseleer P."/>
            <person name="Woyke T."/>
            <person name="Kyrpides N.C."/>
        </authorList>
    </citation>
    <scope>NUCLEOTIDE SEQUENCE [LARGE SCALE GENOMIC DNA]</scope>
    <source>
        <strain evidence="4 5">HL-EbGR7</strain>
    </source>
</reference>
<dbReference type="SUPFAM" id="SSF46626">
    <property type="entry name" value="Cytochrome c"/>
    <property type="match status" value="1"/>
</dbReference>
<dbReference type="Proteomes" id="UP000002383">
    <property type="component" value="Chromosome"/>
</dbReference>
<dbReference type="GO" id="GO:0020037">
    <property type="term" value="F:heme binding"/>
    <property type="evidence" value="ECO:0007669"/>
    <property type="project" value="InterPro"/>
</dbReference>
<evidence type="ECO:0000256" key="2">
    <source>
        <dbReference type="ARBA" id="ARBA00022982"/>
    </source>
</evidence>
<keyword evidence="2" id="KW-0249">Electron transport</keyword>
<feature type="signal peptide" evidence="3">
    <location>
        <begin position="1"/>
        <end position="27"/>
    </location>
</feature>
<keyword evidence="3" id="KW-0732">Signal</keyword>
<dbReference type="PANTHER" id="PTHR33751">
    <property type="entry name" value="CBB3-TYPE CYTOCHROME C OXIDASE SUBUNIT FIXP"/>
    <property type="match status" value="1"/>
</dbReference>
<keyword evidence="1" id="KW-0813">Transport</keyword>
<dbReference type="GO" id="GO:0009055">
    <property type="term" value="F:electron transfer activity"/>
    <property type="evidence" value="ECO:0007669"/>
    <property type="project" value="InterPro"/>
</dbReference>